<sequence>MSEKQDDQPNKKAWTEAERLELAAKLDKDLEDYIDNLDKKSYSEGWPEDRWQEEMEKHPFFMTQLPENPTEVSPLIEGLQQLKYSEEYNTPNELAQSYKEDGNFNYKHKKYRLAILCFSKGISSKCENTELMAQLYNNRALAQFKLQNYRSGLNDSKQALKLKPDYLKPLHTAAKCCFKVKNYDECVSYCDQVLNMLEQKNQIDYEIVTLRAKAVKEKKIKLRDIRLQELKEKKGDKIREEIIEAIKASKIRTDNSDVFYDSQCHVHLNETGEYLVWPVIFAYPVNNQTDFIQNFQEDTLLIEQLEEMFKESPAWDTKQAYRISGTENTLNVYYEGVDRKPYKVDVNKPLGSILQEEKFIVKNGTPWFFILLADSKEEESFLKAYR</sequence>
<organism evidence="6 7">
    <name type="scientific">Trichomalopsis sarcophagae</name>
    <dbReference type="NCBI Taxonomy" id="543379"/>
    <lineage>
        <taxon>Eukaryota</taxon>
        <taxon>Metazoa</taxon>
        <taxon>Ecdysozoa</taxon>
        <taxon>Arthropoda</taxon>
        <taxon>Hexapoda</taxon>
        <taxon>Insecta</taxon>
        <taxon>Pterygota</taxon>
        <taxon>Neoptera</taxon>
        <taxon>Endopterygota</taxon>
        <taxon>Hymenoptera</taxon>
        <taxon>Apocrita</taxon>
        <taxon>Proctotrupomorpha</taxon>
        <taxon>Chalcidoidea</taxon>
        <taxon>Pteromalidae</taxon>
        <taxon>Pteromalinae</taxon>
        <taxon>Trichomalopsis</taxon>
    </lineage>
</organism>
<evidence type="ECO:0000313" key="6">
    <source>
        <dbReference type="EMBL" id="OXU19631.1"/>
    </source>
</evidence>
<dbReference type="GO" id="GO:0051879">
    <property type="term" value="F:Hsp90 protein binding"/>
    <property type="evidence" value="ECO:0007669"/>
    <property type="project" value="InterPro"/>
</dbReference>
<dbReference type="Pfam" id="PF18972">
    <property type="entry name" value="Wheel"/>
    <property type="match status" value="1"/>
</dbReference>
<name>A0A232EMR7_9HYME</name>
<dbReference type="PANTHER" id="PTHR46035">
    <property type="entry name" value="TETRATRICOPEPTIDE REPEAT PROTEIN 4"/>
    <property type="match status" value="1"/>
</dbReference>
<dbReference type="AlphaFoldDB" id="A0A232EMR7"/>
<keyword evidence="1" id="KW-0677">Repeat</keyword>
<accession>A0A232EMR7</accession>
<dbReference type="InterPro" id="IPR019734">
    <property type="entry name" value="TPR_rpt"/>
</dbReference>
<dbReference type="CDD" id="cd21380">
    <property type="entry name" value="CTWD_Cns1"/>
    <property type="match status" value="1"/>
</dbReference>
<comment type="caution">
    <text evidence="6">The sequence shown here is derived from an EMBL/GenBank/DDBJ whole genome shotgun (WGS) entry which is preliminary data.</text>
</comment>
<dbReference type="InterPro" id="IPR044059">
    <property type="entry name" value="Csn1/TTC4_wheel"/>
</dbReference>
<reference evidence="6 7" key="1">
    <citation type="journal article" date="2017" name="Curr. Biol.">
        <title>The Evolution of Venom by Co-option of Single-Copy Genes.</title>
        <authorList>
            <person name="Martinson E.O."/>
            <person name="Mrinalini"/>
            <person name="Kelkar Y.D."/>
            <person name="Chang C.H."/>
            <person name="Werren J.H."/>
        </authorList>
    </citation>
    <scope>NUCLEOTIDE SEQUENCE [LARGE SCALE GENOMIC DNA]</scope>
    <source>
        <strain evidence="6 7">Alberta</strain>
        <tissue evidence="6">Whole body</tissue>
    </source>
</reference>
<dbReference type="PROSITE" id="PS50005">
    <property type="entry name" value="TPR"/>
    <property type="match status" value="1"/>
</dbReference>
<dbReference type="InterPro" id="IPR011990">
    <property type="entry name" value="TPR-like_helical_dom_sf"/>
</dbReference>
<evidence type="ECO:0000256" key="2">
    <source>
        <dbReference type="ARBA" id="ARBA00022803"/>
    </source>
</evidence>
<evidence type="ECO:0000313" key="7">
    <source>
        <dbReference type="Proteomes" id="UP000215335"/>
    </source>
</evidence>
<dbReference type="STRING" id="543379.A0A232EMR7"/>
<comment type="similarity">
    <text evidence="3">Belongs to the TTC4 family.</text>
</comment>
<evidence type="ECO:0000256" key="4">
    <source>
        <dbReference type="PROSITE-ProRule" id="PRU00339"/>
    </source>
</evidence>
<evidence type="ECO:0000259" key="5">
    <source>
        <dbReference type="Pfam" id="PF18972"/>
    </source>
</evidence>
<evidence type="ECO:0000256" key="3">
    <source>
        <dbReference type="ARBA" id="ARBA00023602"/>
    </source>
</evidence>
<dbReference type="GO" id="GO:0006457">
    <property type="term" value="P:protein folding"/>
    <property type="evidence" value="ECO:0007669"/>
    <property type="project" value="TreeGrafter"/>
</dbReference>
<protein>
    <recommendedName>
        <fullName evidence="5">Cns1/TTC4 wheel domain-containing protein</fullName>
    </recommendedName>
</protein>
<dbReference type="GO" id="GO:0005829">
    <property type="term" value="C:cytosol"/>
    <property type="evidence" value="ECO:0007669"/>
    <property type="project" value="TreeGrafter"/>
</dbReference>
<feature type="repeat" description="TPR" evidence="4">
    <location>
        <begin position="133"/>
        <end position="166"/>
    </location>
</feature>
<gene>
    <name evidence="6" type="ORF">TSAR_014865</name>
</gene>
<dbReference type="Gene3D" id="1.25.40.10">
    <property type="entry name" value="Tetratricopeptide repeat domain"/>
    <property type="match status" value="1"/>
</dbReference>
<dbReference type="GO" id="GO:0005634">
    <property type="term" value="C:nucleus"/>
    <property type="evidence" value="ECO:0007669"/>
    <property type="project" value="TreeGrafter"/>
</dbReference>
<keyword evidence="2 4" id="KW-0802">TPR repeat</keyword>
<dbReference type="SUPFAM" id="SSF48452">
    <property type="entry name" value="TPR-like"/>
    <property type="match status" value="1"/>
</dbReference>
<dbReference type="PANTHER" id="PTHR46035:SF1">
    <property type="entry name" value="TETRATRICOPEPTIDE REPEAT PROTEIN 4"/>
    <property type="match status" value="1"/>
</dbReference>
<dbReference type="GO" id="GO:0030544">
    <property type="term" value="F:Hsp70 protein binding"/>
    <property type="evidence" value="ECO:0007669"/>
    <property type="project" value="TreeGrafter"/>
</dbReference>
<dbReference type="OrthoDB" id="420195at2759"/>
<proteinExistence type="inferred from homology"/>
<dbReference type="SMART" id="SM00028">
    <property type="entry name" value="TPR"/>
    <property type="match status" value="3"/>
</dbReference>
<dbReference type="Proteomes" id="UP000215335">
    <property type="component" value="Unassembled WGS sequence"/>
</dbReference>
<evidence type="ECO:0000256" key="1">
    <source>
        <dbReference type="ARBA" id="ARBA00022737"/>
    </source>
</evidence>
<dbReference type="EMBL" id="NNAY01003318">
    <property type="protein sequence ID" value="OXU19631.1"/>
    <property type="molecule type" value="Genomic_DNA"/>
</dbReference>
<keyword evidence="7" id="KW-1185">Reference proteome</keyword>
<feature type="domain" description="Cns1/TTC4 wheel" evidence="5">
    <location>
        <begin position="273"/>
        <end position="383"/>
    </location>
</feature>